<name>A0A0D2D6H9_9EURO</name>
<evidence type="ECO:0000256" key="2">
    <source>
        <dbReference type="ARBA" id="ARBA00040895"/>
    </source>
</evidence>
<comment type="similarity">
    <text evidence="1">Belongs to the AIM32 family.</text>
</comment>
<organism evidence="3 4">
    <name type="scientific">Exophiala xenobiotica</name>
    <dbReference type="NCBI Taxonomy" id="348802"/>
    <lineage>
        <taxon>Eukaryota</taxon>
        <taxon>Fungi</taxon>
        <taxon>Dikarya</taxon>
        <taxon>Ascomycota</taxon>
        <taxon>Pezizomycotina</taxon>
        <taxon>Eurotiomycetes</taxon>
        <taxon>Chaetothyriomycetidae</taxon>
        <taxon>Chaetothyriales</taxon>
        <taxon>Herpotrichiellaceae</taxon>
        <taxon>Exophiala</taxon>
    </lineage>
</organism>
<protein>
    <recommendedName>
        <fullName evidence="2">Altered inheritance of mitochondria protein 32</fullName>
    </recommendedName>
</protein>
<dbReference type="GeneID" id="25324391"/>
<evidence type="ECO:0000313" key="3">
    <source>
        <dbReference type="EMBL" id="KIW57927.1"/>
    </source>
</evidence>
<dbReference type="PANTHER" id="PTHR31902:SF7">
    <property type="entry name" value="ALTERED INHERITANCE OF MITOCHONDRIA PROTEIN 32"/>
    <property type="match status" value="1"/>
</dbReference>
<dbReference type="Pfam" id="PF06999">
    <property type="entry name" value="Suc_Fer-like"/>
    <property type="match status" value="1"/>
</dbReference>
<dbReference type="PANTHER" id="PTHR31902">
    <property type="entry name" value="ACTIN PATCHES DISTAL PROTEIN 1"/>
    <property type="match status" value="1"/>
</dbReference>
<reference evidence="3 4" key="1">
    <citation type="submission" date="2015-01" db="EMBL/GenBank/DDBJ databases">
        <title>The Genome Sequence of Exophiala xenobiotica CBS118157.</title>
        <authorList>
            <consortium name="The Broad Institute Genomics Platform"/>
            <person name="Cuomo C."/>
            <person name="de Hoog S."/>
            <person name="Gorbushina A."/>
            <person name="Stielow B."/>
            <person name="Teixiera M."/>
            <person name="Abouelleil A."/>
            <person name="Chapman S.B."/>
            <person name="Priest M."/>
            <person name="Young S.K."/>
            <person name="Wortman J."/>
            <person name="Nusbaum C."/>
            <person name="Birren B."/>
        </authorList>
    </citation>
    <scope>NUCLEOTIDE SEQUENCE [LARGE SCALE GENOMIC DNA]</scope>
    <source>
        <strain evidence="3 4">CBS 118157</strain>
    </source>
</reference>
<dbReference type="OrthoDB" id="10253744at2759"/>
<dbReference type="InterPro" id="IPR036249">
    <property type="entry name" value="Thioredoxin-like_sf"/>
</dbReference>
<dbReference type="SUPFAM" id="SSF52833">
    <property type="entry name" value="Thioredoxin-like"/>
    <property type="match status" value="1"/>
</dbReference>
<evidence type="ECO:0000256" key="1">
    <source>
        <dbReference type="ARBA" id="ARBA00038208"/>
    </source>
</evidence>
<dbReference type="InterPro" id="IPR009737">
    <property type="entry name" value="Aim32/Apd1-like"/>
</dbReference>
<gene>
    <name evidence="3" type="ORF">PV05_02483</name>
</gene>
<dbReference type="Proteomes" id="UP000054342">
    <property type="component" value="Unassembled WGS sequence"/>
</dbReference>
<dbReference type="Gene3D" id="3.40.30.10">
    <property type="entry name" value="Glutaredoxin"/>
    <property type="match status" value="1"/>
</dbReference>
<dbReference type="EMBL" id="KN847318">
    <property type="protein sequence ID" value="KIW57927.1"/>
    <property type="molecule type" value="Genomic_DNA"/>
</dbReference>
<dbReference type="CDD" id="cd03062">
    <property type="entry name" value="TRX_Fd_Sucrase"/>
    <property type="match status" value="1"/>
</dbReference>
<dbReference type="HOGENOM" id="CLU_044499_0_0_1"/>
<sequence>MPLLKPSHLRLAQISSRRSARAALSTHAAPFPVIPTCPDPTCPCSSIPAGLDIDRKQQLSGSMSPYTQHLIVSTGRSDWTSRIEDEKDTAVWGRFTADVKASLGRGGEFHDPYNNVLVSMSSFTPLADLQRNGETPPAGVQASKIVDALVFPAFRHFKELGIEPQSNTLRKFIKSSLLPEEGKIHPIYKDRSESERKAKTRDSSLATSLDSSFIETPTILICSHGQRDSRCGILGPLLHAEFTRYINHRKTSDRVSGPMLKATAGAFDPRSSLSPDSTSSADSSINVNVGMISHVGGHKWAGNVIIYIPPTFECLPSGPHPLAGSGIWYGRVEPRHVEGIVEQTLLRGKVIQDHFRGGITKGGDILRL</sequence>
<dbReference type="AlphaFoldDB" id="A0A0D2D6H9"/>
<keyword evidence="4" id="KW-1185">Reference proteome</keyword>
<proteinExistence type="inferred from homology"/>
<accession>A0A0D2D6H9</accession>
<evidence type="ECO:0000313" key="4">
    <source>
        <dbReference type="Proteomes" id="UP000054342"/>
    </source>
</evidence>
<dbReference type="STRING" id="348802.A0A0D2D6H9"/>
<dbReference type="RefSeq" id="XP_013318511.1">
    <property type="nucleotide sequence ID" value="XM_013463057.1"/>
</dbReference>